<dbReference type="InterPro" id="IPR011009">
    <property type="entry name" value="Kinase-like_dom_sf"/>
</dbReference>
<keyword evidence="3" id="KW-1185">Reference proteome</keyword>
<accession>A0A918AQL7</accession>
<dbReference type="InterPro" id="IPR002575">
    <property type="entry name" value="Aminoglycoside_PTrfase"/>
</dbReference>
<dbReference type="Proteomes" id="UP000639606">
    <property type="component" value="Unassembled WGS sequence"/>
</dbReference>
<evidence type="ECO:0000313" key="2">
    <source>
        <dbReference type="EMBL" id="GGP58630.1"/>
    </source>
</evidence>
<name>A0A918AQL7_9PSEU</name>
<gene>
    <name evidence="2" type="ORF">GCM10010185_33870</name>
</gene>
<dbReference type="AlphaFoldDB" id="A0A918AQL7"/>
<dbReference type="Gene3D" id="3.90.1200.10">
    <property type="match status" value="1"/>
</dbReference>
<organism evidence="2 3">
    <name type="scientific">Saccharothrix coeruleofusca</name>
    <dbReference type="NCBI Taxonomy" id="33919"/>
    <lineage>
        <taxon>Bacteria</taxon>
        <taxon>Bacillati</taxon>
        <taxon>Actinomycetota</taxon>
        <taxon>Actinomycetes</taxon>
        <taxon>Pseudonocardiales</taxon>
        <taxon>Pseudonocardiaceae</taxon>
        <taxon>Saccharothrix</taxon>
    </lineage>
</organism>
<evidence type="ECO:0000313" key="3">
    <source>
        <dbReference type="Proteomes" id="UP000639606"/>
    </source>
</evidence>
<protein>
    <submittedName>
        <fullName evidence="2">Trifolitoxin immunity domain-containing protein</fullName>
    </submittedName>
</protein>
<sequence length="236" mass="26622">MEEELLTGGGLNQVVRVGGTVRRPTGPWTPMVHRLLDHLAPLGIAPLVHGFDDEGREVLTYLEGEVGHPPIPEHLRGDDTLVAVAKLVRVLHDATAELADQRDGWRFPAIEPVEVICHNDLAPYNVVFDGAEPVGLIDFDTARPGPRWWDLAYTAYCLAPLSPEFGTPDEQWRRAELFCAAYGTTAEGLGRHVLARLDDMVRMIRELPEFHRQREEGHDLLYSRHAEYVRAHFQDR</sequence>
<dbReference type="Pfam" id="PF01636">
    <property type="entry name" value="APH"/>
    <property type="match status" value="1"/>
</dbReference>
<reference evidence="2" key="2">
    <citation type="submission" date="2020-09" db="EMBL/GenBank/DDBJ databases">
        <authorList>
            <person name="Sun Q."/>
            <person name="Ohkuma M."/>
        </authorList>
    </citation>
    <scope>NUCLEOTIDE SEQUENCE</scope>
    <source>
        <strain evidence="2">JCM 3313</strain>
    </source>
</reference>
<feature type="domain" description="Aminoglycoside phosphotransferase" evidence="1">
    <location>
        <begin position="107"/>
        <end position="162"/>
    </location>
</feature>
<dbReference type="RefSeq" id="WP_209622973.1">
    <property type="nucleotide sequence ID" value="NZ_BMRG01000005.1"/>
</dbReference>
<comment type="caution">
    <text evidence="2">The sequence shown here is derived from an EMBL/GenBank/DDBJ whole genome shotgun (WGS) entry which is preliminary data.</text>
</comment>
<reference evidence="2" key="1">
    <citation type="journal article" date="2014" name="Int. J. Syst. Evol. Microbiol.">
        <title>Complete genome sequence of Corynebacterium casei LMG S-19264T (=DSM 44701T), isolated from a smear-ripened cheese.</title>
        <authorList>
            <consortium name="US DOE Joint Genome Institute (JGI-PGF)"/>
            <person name="Walter F."/>
            <person name="Albersmeier A."/>
            <person name="Kalinowski J."/>
            <person name="Ruckert C."/>
        </authorList>
    </citation>
    <scope>NUCLEOTIDE SEQUENCE</scope>
    <source>
        <strain evidence="2">JCM 3313</strain>
    </source>
</reference>
<evidence type="ECO:0000259" key="1">
    <source>
        <dbReference type="Pfam" id="PF01636"/>
    </source>
</evidence>
<proteinExistence type="predicted"/>
<dbReference type="SUPFAM" id="SSF56112">
    <property type="entry name" value="Protein kinase-like (PK-like)"/>
    <property type="match status" value="1"/>
</dbReference>
<dbReference type="EMBL" id="BMRG01000005">
    <property type="protein sequence ID" value="GGP58630.1"/>
    <property type="molecule type" value="Genomic_DNA"/>
</dbReference>